<dbReference type="EMBL" id="CCXW01000001">
    <property type="protein sequence ID" value="CEG30803.1"/>
    <property type="molecule type" value="Genomic_DNA"/>
</dbReference>
<dbReference type="PANTHER" id="PTHR44757:SF2">
    <property type="entry name" value="BIOFILM ARCHITECTURE MAINTENANCE PROTEIN MBAA"/>
    <property type="match status" value="1"/>
</dbReference>
<dbReference type="SMART" id="SM00267">
    <property type="entry name" value="GGDEF"/>
    <property type="match status" value="1"/>
</dbReference>
<dbReference type="InterPro" id="IPR000160">
    <property type="entry name" value="GGDEF_dom"/>
</dbReference>
<dbReference type="SUPFAM" id="SSF55785">
    <property type="entry name" value="PYP-like sensor domain (PAS domain)"/>
    <property type="match status" value="1"/>
</dbReference>
<dbReference type="CDD" id="cd01949">
    <property type="entry name" value="GGDEF"/>
    <property type="match status" value="1"/>
</dbReference>
<proteinExistence type="predicted"/>
<dbReference type="InterPro" id="IPR035965">
    <property type="entry name" value="PAS-like_dom_sf"/>
</dbReference>
<keyword evidence="3" id="KW-1185">Reference proteome</keyword>
<feature type="domain" description="GGDEF" evidence="1">
    <location>
        <begin position="188"/>
        <end position="321"/>
    </location>
</feature>
<dbReference type="InterPro" id="IPR000014">
    <property type="entry name" value="PAS"/>
</dbReference>
<dbReference type="Gene3D" id="3.30.70.270">
    <property type="match status" value="1"/>
</dbReference>
<reference evidence="2 3" key="1">
    <citation type="journal article" date="2014" name="Genome Announc.">
        <title>Genome Sequence of Bacillus simplex Strain P558, Isolated from a Human Fecal Sample.</title>
        <authorList>
            <person name="Croce O."/>
            <person name="Hugon P."/>
            <person name="Lagier J.C."/>
            <person name="Bibi F."/>
            <person name="Robert C."/>
            <person name="Azhar E.I."/>
            <person name="Raoult D."/>
            <person name="Fournier P.E."/>
        </authorList>
    </citation>
    <scope>NUCLEOTIDE SEQUENCE [LARGE SCALE GENOMIC DNA]</scope>
    <source>
        <strain evidence="2 3">P558</strain>
    </source>
</reference>
<organism evidence="2 3">
    <name type="scientific">Peribacillus simplex</name>
    <dbReference type="NCBI Taxonomy" id="1478"/>
    <lineage>
        <taxon>Bacteria</taxon>
        <taxon>Bacillati</taxon>
        <taxon>Bacillota</taxon>
        <taxon>Bacilli</taxon>
        <taxon>Bacillales</taxon>
        <taxon>Bacillaceae</taxon>
        <taxon>Peribacillus</taxon>
    </lineage>
</organism>
<gene>
    <name evidence="2" type="ORF">BN1180_00919</name>
</gene>
<dbReference type="RefSeq" id="WP_072272410.1">
    <property type="nucleotide sequence ID" value="NZ_CCXW01000001.1"/>
</dbReference>
<dbReference type="NCBIfam" id="TIGR00229">
    <property type="entry name" value="sensory_box"/>
    <property type="match status" value="1"/>
</dbReference>
<dbReference type="InterPro" id="IPR043128">
    <property type="entry name" value="Rev_trsase/Diguanyl_cyclase"/>
</dbReference>
<dbReference type="NCBIfam" id="TIGR00254">
    <property type="entry name" value="GGDEF"/>
    <property type="match status" value="1"/>
</dbReference>
<dbReference type="InterPro" id="IPR013655">
    <property type="entry name" value="PAS_fold_3"/>
</dbReference>
<dbReference type="PROSITE" id="PS50887">
    <property type="entry name" value="GGDEF"/>
    <property type="match status" value="1"/>
</dbReference>
<evidence type="ECO:0000259" key="1">
    <source>
        <dbReference type="PROSITE" id="PS50887"/>
    </source>
</evidence>
<name>A0AAN2TRD9_9BACI</name>
<dbReference type="PANTHER" id="PTHR44757">
    <property type="entry name" value="DIGUANYLATE CYCLASE DGCP"/>
    <property type="match status" value="1"/>
</dbReference>
<dbReference type="Proteomes" id="UP000182110">
    <property type="component" value="Unassembled WGS sequence"/>
</dbReference>
<dbReference type="Pfam" id="PF08447">
    <property type="entry name" value="PAS_3"/>
    <property type="match status" value="1"/>
</dbReference>
<dbReference type="AlphaFoldDB" id="A0AAN2TRD9"/>
<accession>A0AAN2TRD9</accession>
<comment type="caution">
    <text evidence="2">The sequence shown here is derived from an EMBL/GenBank/DDBJ whole genome shotgun (WGS) entry which is preliminary data.</text>
</comment>
<dbReference type="InterPro" id="IPR052155">
    <property type="entry name" value="Biofilm_reg_signaling"/>
</dbReference>
<evidence type="ECO:0000313" key="3">
    <source>
        <dbReference type="Proteomes" id="UP000182110"/>
    </source>
</evidence>
<protein>
    <submittedName>
        <fullName evidence="2">Bifunctional diguanylate cyclase/metal dependent phosphohydrolase</fullName>
    </submittedName>
</protein>
<sequence>MKFNKWSLDIFKRTIFTRKKREKDYLKKGFEVQKKVFNIVESSKDIIYCYESNPSSKFRYLSPSINTLLGQGVLEEAYNDPSSPFERIHPDDFELLNEKIYGGIDYNKPVIQRWRTIEGDFLWFEEYATPIYEKEQLVAVQGIIRNIDERVKFIQDIEYQMSHDSLTNIHNRQFFDNIAAKSNLDFDTPVAMILCDLDELKFMNDAYGHKKGDELIKAAANLLKRIFSEIAVVARVGGDEFAVLLIDRSKREVESLCELLMEEILLQNSLKKGPHISMSFGHAYRSHSKGIWIAYSWKRIKKCFKINGEEKNRNSFGRADERYGNNKIGCRTILHLQNGCFRGCFMKI</sequence>
<dbReference type="Gene3D" id="3.30.450.20">
    <property type="entry name" value="PAS domain"/>
    <property type="match status" value="1"/>
</dbReference>
<dbReference type="Pfam" id="PF00990">
    <property type="entry name" value="GGDEF"/>
    <property type="match status" value="1"/>
</dbReference>
<dbReference type="InterPro" id="IPR029787">
    <property type="entry name" value="Nucleotide_cyclase"/>
</dbReference>
<dbReference type="SUPFAM" id="SSF55073">
    <property type="entry name" value="Nucleotide cyclase"/>
    <property type="match status" value="1"/>
</dbReference>
<evidence type="ECO:0000313" key="2">
    <source>
        <dbReference type="EMBL" id="CEG30803.1"/>
    </source>
</evidence>